<accession>A0A0F9JYP5</accession>
<feature type="region of interest" description="Disordered" evidence="1">
    <location>
        <begin position="15"/>
        <end position="34"/>
    </location>
</feature>
<protein>
    <submittedName>
        <fullName evidence="2">Uncharacterized protein</fullName>
    </submittedName>
</protein>
<reference evidence="2" key="1">
    <citation type="journal article" date="2015" name="Nature">
        <title>Complex archaea that bridge the gap between prokaryotes and eukaryotes.</title>
        <authorList>
            <person name="Spang A."/>
            <person name="Saw J.H."/>
            <person name="Jorgensen S.L."/>
            <person name="Zaremba-Niedzwiedzka K."/>
            <person name="Martijn J."/>
            <person name="Lind A.E."/>
            <person name="van Eijk R."/>
            <person name="Schleper C."/>
            <person name="Guy L."/>
            <person name="Ettema T.J."/>
        </authorList>
    </citation>
    <scope>NUCLEOTIDE SEQUENCE</scope>
</reference>
<name>A0A0F9JYP5_9ZZZZ</name>
<feature type="compositionally biased region" description="Pro residues" evidence="1">
    <location>
        <begin position="21"/>
        <end position="30"/>
    </location>
</feature>
<evidence type="ECO:0000256" key="1">
    <source>
        <dbReference type="SAM" id="MobiDB-lite"/>
    </source>
</evidence>
<dbReference type="EMBL" id="LAZR01009064">
    <property type="protein sequence ID" value="KKM74909.1"/>
    <property type="molecule type" value="Genomic_DNA"/>
</dbReference>
<organism evidence="2">
    <name type="scientific">marine sediment metagenome</name>
    <dbReference type="NCBI Taxonomy" id="412755"/>
    <lineage>
        <taxon>unclassified sequences</taxon>
        <taxon>metagenomes</taxon>
        <taxon>ecological metagenomes</taxon>
    </lineage>
</organism>
<sequence>MVIKRRHYNIASTPYELPRAPGVPRPPSRRPPPEEWLIAKARGSREGGRARCIKCRTTYGMTPAVMQLVHLSFRNTGYACQWCRKKHDLQLA</sequence>
<evidence type="ECO:0000313" key="2">
    <source>
        <dbReference type="EMBL" id="KKM74909.1"/>
    </source>
</evidence>
<gene>
    <name evidence="2" type="ORF">LCGC14_1395660</name>
</gene>
<proteinExistence type="predicted"/>
<comment type="caution">
    <text evidence="2">The sequence shown here is derived from an EMBL/GenBank/DDBJ whole genome shotgun (WGS) entry which is preliminary data.</text>
</comment>
<dbReference type="AlphaFoldDB" id="A0A0F9JYP5"/>